<dbReference type="Bgee" id="WBGene00050892">
    <property type="expression patterns" value="Expressed in material anatomical entity and 3 other cell types or tissues"/>
</dbReference>
<dbReference type="Proteomes" id="UP000001940">
    <property type="component" value="Chromosome V"/>
</dbReference>
<name>A8DZ50_CAEEL</name>
<keyword evidence="2" id="KW-1185">Reference proteome</keyword>
<proteinExistence type="predicted"/>
<evidence type="ECO:0000313" key="3">
    <source>
        <dbReference type="WormBase" id="F46B3.18"/>
    </source>
</evidence>
<dbReference type="AGR" id="WB:WBGene00050892"/>
<accession>A8DZ50</accession>
<dbReference type="GeneID" id="6418740"/>
<dbReference type="EMBL" id="BX284605">
    <property type="protein sequence ID" value="CAP09180.2"/>
    <property type="molecule type" value="Genomic_DNA"/>
</dbReference>
<dbReference type="RefSeq" id="NP_001122942.2">
    <property type="nucleotide sequence ID" value="NM_001129470.4"/>
</dbReference>
<dbReference type="CTD" id="6418740"/>
<dbReference type="UCSC" id="F46B3.18">
    <property type="organism name" value="c. elegans"/>
</dbReference>
<organism evidence="1 2">
    <name type="scientific">Caenorhabditis elegans</name>
    <dbReference type="NCBI Taxonomy" id="6239"/>
    <lineage>
        <taxon>Eukaryota</taxon>
        <taxon>Metazoa</taxon>
        <taxon>Ecdysozoa</taxon>
        <taxon>Nematoda</taxon>
        <taxon>Chromadorea</taxon>
        <taxon>Rhabditida</taxon>
        <taxon>Rhabditina</taxon>
        <taxon>Rhabditomorpha</taxon>
        <taxon>Rhabditoidea</taxon>
        <taxon>Rhabditidae</taxon>
        <taxon>Peloderinae</taxon>
        <taxon>Caenorhabditis</taxon>
    </lineage>
</organism>
<reference evidence="1 2" key="1">
    <citation type="journal article" date="1998" name="Science">
        <title>Genome sequence of the nematode C. elegans: a platform for investigating biology.</title>
        <authorList>
            <consortium name="The C. elegans sequencing consortium"/>
            <person name="Sulson J.E."/>
            <person name="Waterston R."/>
        </authorList>
    </citation>
    <scope>NUCLEOTIDE SEQUENCE [LARGE SCALE GENOMIC DNA]</scope>
    <source>
        <strain evidence="1 2">Bristol N2</strain>
    </source>
</reference>
<dbReference type="AlphaFoldDB" id="A8DZ50"/>
<dbReference type="KEGG" id="cel:CELE_F46B3.18"/>
<dbReference type="InParanoid" id="A8DZ50"/>
<dbReference type="HOGENOM" id="CLU_2456824_0_0_1"/>
<protein>
    <submittedName>
        <fullName evidence="1">TransThyretin-Related family domain</fullName>
    </submittedName>
</protein>
<evidence type="ECO:0000313" key="1">
    <source>
        <dbReference type="EMBL" id="CAP09180.2"/>
    </source>
</evidence>
<dbReference type="STRING" id="6239.F46B3.18.1"/>
<dbReference type="WormBase" id="F46B3.18">
    <property type="protein sequence ID" value="CE43861"/>
    <property type="gene ID" value="WBGene00050892"/>
    <property type="gene designation" value="ttr-57"/>
</dbReference>
<sequence>MILLIKLATADTGAAHVRGQLLCHGKPYAGQKVQLWEKIMRCRIPWLLMERLIKTDTFPWKDQSLKRLCHQFCTRTLSTIVSHRSVFLE</sequence>
<evidence type="ECO:0000313" key="2">
    <source>
        <dbReference type="Proteomes" id="UP000001940"/>
    </source>
</evidence>
<dbReference type="PaxDb" id="6239-F46B3.18"/>
<gene>
    <name evidence="1 3" type="primary">ttr-57</name>
    <name evidence="1" type="ORF">CELE_F46B3.18</name>
    <name evidence="3" type="ORF">F46B3.18</name>
</gene>